<evidence type="ECO:0000313" key="2">
    <source>
        <dbReference type="EMBL" id="CAF1245062.1"/>
    </source>
</evidence>
<comment type="caution">
    <text evidence="2">The sequence shown here is derived from an EMBL/GenBank/DDBJ whole genome shotgun (WGS) entry which is preliminary data.</text>
</comment>
<dbReference type="EMBL" id="CAJNOR010002080">
    <property type="protein sequence ID" value="CAF1245062.1"/>
    <property type="molecule type" value="Genomic_DNA"/>
</dbReference>
<accession>A0A814ZLK9</accession>
<dbReference type="AlphaFoldDB" id="A0A814ZLK9"/>
<keyword evidence="1" id="KW-1133">Transmembrane helix</keyword>
<gene>
    <name evidence="2" type="ORF">XAT740_LOCUS25948</name>
</gene>
<sequence>MELDFESYLLNLTLKKNPDPLCGIINLILVNISLVYYGVGAGNSGAHDAIQAMKAGPAKDAHPAIQITHKIGIDIIAVG</sequence>
<keyword evidence="1" id="KW-0812">Transmembrane</keyword>
<keyword evidence="1" id="KW-0472">Membrane</keyword>
<feature type="transmembrane region" description="Helical" evidence="1">
    <location>
        <begin position="21"/>
        <end position="39"/>
    </location>
</feature>
<dbReference type="Proteomes" id="UP000663828">
    <property type="component" value="Unassembled WGS sequence"/>
</dbReference>
<proteinExistence type="predicted"/>
<evidence type="ECO:0000313" key="3">
    <source>
        <dbReference type="Proteomes" id="UP000663828"/>
    </source>
</evidence>
<protein>
    <submittedName>
        <fullName evidence="2">Uncharacterized protein</fullName>
    </submittedName>
</protein>
<organism evidence="2 3">
    <name type="scientific">Adineta ricciae</name>
    <name type="common">Rotifer</name>
    <dbReference type="NCBI Taxonomy" id="249248"/>
    <lineage>
        <taxon>Eukaryota</taxon>
        <taxon>Metazoa</taxon>
        <taxon>Spiralia</taxon>
        <taxon>Gnathifera</taxon>
        <taxon>Rotifera</taxon>
        <taxon>Eurotatoria</taxon>
        <taxon>Bdelloidea</taxon>
        <taxon>Adinetida</taxon>
        <taxon>Adinetidae</taxon>
        <taxon>Adineta</taxon>
    </lineage>
</organism>
<name>A0A814ZLK9_ADIRI</name>
<keyword evidence="3" id="KW-1185">Reference proteome</keyword>
<reference evidence="2" key="1">
    <citation type="submission" date="2021-02" db="EMBL/GenBank/DDBJ databases">
        <authorList>
            <person name="Nowell W R."/>
        </authorList>
    </citation>
    <scope>NUCLEOTIDE SEQUENCE</scope>
</reference>
<evidence type="ECO:0000256" key="1">
    <source>
        <dbReference type="SAM" id="Phobius"/>
    </source>
</evidence>